<dbReference type="AlphaFoldDB" id="A0A371YRR4"/>
<dbReference type="Proteomes" id="UP001595455">
    <property type="component" value="Unassembled WGS sequence"/>
</dbReference>
<dbReference type="EMBL" id="PYIX02000009">
    <property type="protein sequence ID" value="RFC84148.1"/>
    <property type="molecule type" value="Genomic_DNA"/>
</dbReference>
<dbReference type="RefSeq" id="WP_107007729.1">
    <property type="nucleotide sequence ID" value="NZ_JBHRSF010000157.1"/>
</dbReference>
<organism evidence="3 4">
    <name type="scientific">Acinetobacter sichuanensis</name>
    <dbReference type="NCBI Taxonomy" id="2136183"/>
    <lineage>
        <taxon>Bacteria</taxon>
        <taxon>Pseudomonadati</taxon>
        <taxon>Pseudomonadota</taxon>
        <taxon>Gammaproteobacteria</taxon>
        <taxon>Moraxellales</taxon>
        <taxon>Moraxellaceae</taxon>
        <taxon>Acinetobacter</taxon>
    </lineage>
</organism>
<name>A0A371YRR4_9GAMM</name>
<keyword evidence="1" id="KW-0472">Membrane</keyword>
<evidence type="ECO:0000313" key="5">
    <source>
        <dbReference type="Proteomes" id="UP001595455"/>
    </source>
</evidence>
<reference evidence="2" key="1">
    <citation type="journal article" date="2014" name="Int. J. Syst. Evol. Microbiol.">
        <title>Complete genome of a new Firmicutes species belonging to the dominant human colonic microbiota ('Ruminococcus bicirculans') reveals two chromosomes and a selective capacity to utilize plant glucans.</title>
        <authorList>
            <consortium name="NISC Comparative Sequencing Program"/>
            <person name="Wegmann U."/>
            <person name="Louis P."/>
            <person name="Goesmann A."/>
            <person name="Henrissat B."/>
            <person name="Duncan S.H."/>
            <person name="Flint H.J."/>
        </authorList>
    </citation>
    <scope>NUCLEOTIDE SEQUENCE</scope>
    <source>
        <strain evidence="2">KCTC 62575</strain>
    </source>
</reference>
<dbReference type="EMBL" id="JBHRSF010000157">
    <property type="protein sequence ID" value="MFC2997840.1"/>
    <property type="molecule type" value="Genomic_DNA"/>
</dbReference>
<evidence type="ECO:0008006" key="6">
    <source>
        <dbReference type="Google" id="ProtNLM"/>
    </source>
</evidence>
<gene>
    <name evidence="2" type="ORF">ACFODO_21820</name>
    <name evidence="3" type="ORF">C9E89_008065</name>
</gene>
<evidence type="ECO:0000256" key="1">
    <source>
        <dbReference type="SAM" id="Phobius"/>
    </source>
</evidence>
<proteinExistence type="predicted"/>
<reference evidence="3 4" key="2">
    <citation type="submission" date="2018-08" db="EMBL/GenBank/DDBJ databases">
        <title>The draft genome of Acinetobacter sichuanensis strain WCHAc060041.</title>
        <authorList>
            <person name="Qin J."/>
            <person name="Feng Y."/>
            <person name="Zong Z."/>
        </authorList>
    </citation>
    <scope>NUCLEOTIDE SEQUENCE [LARGE SCALE GENOMIC DNA]</scope>
    <source>
        <strain evidence="3 4">WCHAc060041</strain>
    </source>
</reference>
<reference evidence="2" key="4">
    <citation type="submission" date="2024-09" db="EMBL/GenBank/DDBJ databases">
        <authorList>
            <person name="Sun Q."/>
            <person name="Mori K."/>
        </authorList>
    </citation>
    <scope>NUCLEOTIDE SEQUENCE</scope>
    <source>
        <strain evidence="2">KCTC 62575</strain>
    </source>
</reference>
<feature type="transmembrane region" description="Helical" evidence="1">
    <location>
        <begin position="24"/>
        <end position="43"/>
    </location>
</feature>
<feature type="transmembrane region" description="Helical" evidence="1">
    <location>
        <begin position="94"/>
        <end position="116"/>
    </location>
</feature>
<evidence type="ECO:0000313" key="3">
    <source>
        <dbReference type="EMBL" id="RFC84148.1"/>
    </source>
</evidence>
<dbReference type="OrthoDB" id="6657720at2"/>
<evidence type="ECO:0000313" key="2">
    <source>
        <dbReference type="EMBL" id="MFC2997840.1"/>
    </source>
</evidence>
<keyword evidence="1" id="KW-0812">Transmembrane</keyword>
<feature type="transmembrane region" description="Helical" evidence="1">
    <location>
        <begin position="50"/>
        <end position="68"/>
    </location>
</feature>
<accession>A0A371YRR4</accession>
<keyword evidence="1" id="KW-1133">Transmembrane helix</keyword>
<evidence type="ECO:0000313" key="4">
    <source>
        <dbReference type="Proteomes" id="UP000240957"/>
    </source>
</evidence>
<dbReference type="Proteomes" id="UP000240957">
    <property type="component" value="Unassembled WGS sequence"/>
</dbReference>
<reference evidence="5" key="3">
    <citation type="journal article" date="2019" name="Int. J. Syst. Evol. Microbiol.">
        <title>The Global Catalogue of Microorganisms (GCM) 10K type strain sequencing project: providing services to taxonomists for standard genome sequencing and annotation.</title>
        <authorList>
            <consortium name="The Broad Institute Genomics Platform"/>
            <consortium name="The Broad Institute Genome Sequencing Center for Infectious Disease"/>
            <person name="Wu L."/>
            <person name="Ma J."/>
        </authorList>
    </citation>
    <scope>NUCLEOTIDE SEQUENCE [LARGE SCALE GENOMIC DNA]</scope>
    <source>
        <strain evidence="5">KCTC 62575</strain>
    </source>
</reference>
<protein>
    <recommendedName>
        <fullName evidence="6">Resolvase</fullName>
    </recommendedName>
</protein>
<comment type="caution">
    <text evidence="3">The sequence shown here is derived from an EMBL/GenBank/DDBJ whole genome shotgun (WGS) entry which is preliminary data.</text>
</comment>
<keyword evidence="5" id="KW-1185">Reference proteome</keyword>
<sequence>MLDQLSGIWANIAEVLDSIPEDSIAVTVYVLGALIILWCWSSIAKRLPSPLGGITWIIVFAVIATPTISEGPNSAIAPAIFGLMFGILTKDNPLIWSNAALITFVIGVGLMLGYFWSKYKANKNTLQKNTVTKKVSPL</sequence>